<dbReference type="RefSeq" id="WP_349053246.1">
    <property type="nucleotide sequence ID" value="NZ_JBBNPS010000001.1"/>
</dbReference>
<dbReference type="EMBL" id="JBBNPS010000001">
    <property type="protein sequence ID" value="MEQ3352817.1"/>
    <property type="molecule type" value="Genomic_DNA"/>
</dbReference>
<keyword evidence="3" id="KW-0067">ATP-binding</keyword>
<evidence type="ECO:0000256" key="2">
    <source>
        <dbReference type="ARBA" id="ARBA00022741"/>
    </source>
</evidence>
<keyword evidence="4" id="KW-0175">Coiled coil</keyword>
<dbReference type="Pfam" id="PF12002">
    <property type="entry name" value="MgsA_C"/>
    <property type="match status" value="1"/>
</dbReference>
<dbReference type="SMART" id="SM00382">
    <property type="entry name" value="AAA"/>
    <property type="match status" value="1"/>
</dbReference>
<evidence type="ECO:0000256" key="1">
    <source>
        <dbReference type="ARBA" id="ARBA00008959"/>
    </source>
</evidence>
<dbReference type="Gene3D" id="1.20.272.10">
    <property type="match status" value="1"/>
</dbReference>
<evidence type="ECO:0000256" key="4">
    <source>
        <dbReference type="SAM" id="Coils"/>
    </source>
</evidence>
<evidence type="ECO:0000259" key="5">
    <source>
        <dbReference type="SMART" id="SM00382"/>
    </source>
</evidence>
<dbReference type="CDD" id="cd00009">
    <property type="entry name" value="AAA"/>
    <property type="match status" value="1"/>
</dbReference>
<dbReference type="InterPro" id="IPR051314">
    <property type="entry name" value="AAA_ATPase_RarA/MGS1/WRNIP1"/>
</dbReference>
<dbReference type="PANTHER" id="PTHR13779">
    <property type="entry name" value="WERNER HELICASE-INTERACTING PROTEIN 1 FAMILY MEMBER"/>
    <property type="match status" value="1"/>
</dbReference>
<dbReference type="InterPro" id="IPR021886">
    <property type="entry name" value="MgsA_C"/>
</dbReference>
<dbReference type="Pfam" id="PF00004">
    <property type="entry name" value="AAA"/>
    <property type="match status" value="1"/>
</dbReference>
<name>A0ABV1J4S1_9FIRM</name>
<dbReference type="Gene3D" id="1.10.8.60">
    <property type="match status" value="1"/>
</dbReference>
<dbReference type="Proteomes" id="UP001481872">
    <property type="component" value="Unassembled WGS sequence"/>
</dbReference>
<feature type="domain" description="AAA+ ATPase" evidence="5">
    <location>
        <begin position="51"/>
        <end position="170"/>
    </location>
</feature>
<dbReference type="InterPro" id="IPR027417">
    <property type="entry name" value="P-loop_NTPase"/>
</dbReference>
<evidence type="ECO:0000313" key="6">
    <source>
        <dbReference type="EMBL" id="MEQ3352817.1"/>
    </source>
</evidence>
<proteinExistence type="inferred from homology"/>
<dbReference type="InterPro" id="IPR003959">
    <property type="entry name" value="ATPase_AAA_core"/>
</dbReference>
<dbReference type="SUPFAM" id="SSF52540">
    <property type="entry name" value="P-loop containing nucleoside triphosphate hydrolases"/>
    <property type="match status" value="1"/>
</dbReference>
<dbReference type="Gene3D" id="3.40.50.300">
    <property type="entry name" value="P-loop containing nucleotide triphosphate hydrolases"/>
    <property type="match status" value="1"/>
</dbReference>
<evidence type="ECO:0000313" key="7">
    <source>
        <dbReference type="Proteomes" id="UP001481872"/>
    </source>
</evidence>
<comment type="caution">
    <text evidence="6">The sequence shown here is derived from an EMBL/GenBank/DDBJ whole genome shotgun (WGS) entry which is preliminary data.</text>
</comment>
<dbReference type="CDD" id="cd18139">
    <property type="entry name" value="HLD_clamp_RarA"/>
    <property type="match status" value="1"/>
</dbReference>
<organism evidence="6 7">
    <name type="scientific">Aedoeadaptatus acetigenes</name>
    <dbReference type="NCBI Taxonomy" id="2981723"/>
    <lineage>
        <taxon>Bacteria</taxon>
        <taxon>Bacillati</taxon>
        <taxon>Bacillota</taxon>
        <taxon>Tissierellia</taxon>
        <taxon>Tissierellales</taxon>
        <taxon>Peptoniphilaceae</taxon>
        <taxon>Aedoeadaptatus</taxon>
    </lineage>
</organism>
<gene>
    <name evidence="6" type="ORF">AAA081_00660</name>
</gene>
<protein>
    <submittedName>
        <fullName evidence="6">Replication-associated recombination protein A</fullName>
    </submittedName>
</protein>
<dbReference type="PANTHER" id="PTHR13779:SF7">
    <property type="entry name" value="ATPASE WRNIP1"/>
    <property type="match status" value="1"/>
</dbReference>
<dbReference type="InterPro" id="IPR003593">
    <property type="entry name" value="AAA+_ATPase"/>
</dbReference>
<dbReference type="InterPro" id="IPR032423">
    <property type="entry name" value="AAA_assoc_2"/>
</dbReference>
<keyword evidence="7" id="KW-1185">Reference proteome</keyword>
<accession>A0ABV1J4S1</accession>
<reference evidence="6 7" key="1">
    <citation type="submission" date="2024-04" db="EMBL/GenBank/DDBJ databases">
        <title>Human intestinal bacterial collection.</title>
        <authorList>
            <person name="Pauvert C."/>
            <person name="Hitch T.C.A."/>
            <person name="Clavel T."/>
        </authorList>
    </citation>
    <scope>NUCLEOTIDE SEQUENCE [LARGE SCALE GENOMIC DNA]</scope>
    <source>
        <strain evidence="6 7">CLA-SR-H026</strain>
    </source>
</reference>
<sequence length="441" mass="49513">MDLFSFQAENHLEKSAPLAQRMRPETLEDYVGQKHVIGPGKYIHRLMASGFMPSLLFYGPPGIGKTTLAEIMAKDSHRAFVPLSAVTSNVKELRKVLEEAKDRLGAQGRETILFLDEIHRFNKSQQDVLLPYVEKGKIILMGATTENPYFYVNGALLSRLQVVQLYPLDDEAIRELLMRALHDEEKGYGKDDVIFDAGAMERLIDLSHGDGRYALNLLEIVVLSTPQDADGRILITTQDLADASMTNNHAYDRDGNNHYDTISAFIKSIRGSDPDAAIYYMAKMLDRGEEPEYIARRMIISASEDISNADPHALNLAVACFEALRIIGMPEGRIPLAQTAAYLASAPKSNRSYLAIGEAMSDVKKGVGSVIPPYLRDQHQPMDAHEGYRYPHDYPSGYVPQRYLPLDMNEKTYYRPTDRGYEKKLAAYLREIKQEDTSGNS</sequence>
<dbReference type="Gene3D" id="1.10.3710.10">
    <property type="entry name" value="DNA polymerase III clamp loader subunits, C-terminal domain"/>
    <property type="match status" value="1"/>
</dbReference>
<feature type="coiled-coil region" evidence="4">
    <location>
        <begin position="83"/>
        <end position="110"/>
    </location>
</feature>
<evidence type="ECO:0000256" key="3">
    <source>
        <dbReference type="ARBA" id="ARBA00022840"/>
    </source>
</evidence>
<keyword evidence="2" id="KW-0547">Nucleotide-binding</keyword>
<dbReference type="InterPro" id="IPR008921">
    <property type="entry name" value="DNA_pol3_clamp-load_cplx_C"/>
</dbReference>
<comment type="similarity">
    <text evidence="1">Belongs to the AAA ATPase family. RarA/MGS1/WRNIP1 subfamily.</text>
</comment>
<dbReference type="SUPFAM" id="SSF48019">
    <property type="entry name" value="post-AAA+ oligomerization domain-like"/>
    <property type="match status" value="1"/>
</dbReference>
<dbReference type="Pfam" id="PF16193">
    <property type="entry name" value="AAA_assoc_2"/>
    <property type="match status" value="1"/>
</dbReference>